<evidence type="ECO:0000259" key="3">
    <source>
        <dbReference type="Pfam" id="PF04321"/>
    </source>
</evidence>
<dbReference type="InterPro" id="IPR005913">
    <property type="entry name" value="dTDP_dehydrorham_reduct"/>
</dbReference>
<dbReference type="EMBL" id="BNBD01000007">
    <property type="protein sequence ID" value="GHF52233.1"/>
    <property type="molecule type" value="Genomic_DNA"/>
</dbReference>
<dbReference type="AlphaFoldDB" id="A0A919B639"/>
<reference evidence="4" key="1">
    <citation type="journal article" date="2014" name="Int. J. Syst. Evol. Microbiol.">
        <title>Complete genome sequence of Corynebacterium casei LMG S-19264T (=DSM 44701T), isolated from a smear-ripened cheese.</title>
        <authorList>
            <consortium name="US DOE Joint Genome Institute (JGI-PGF)"/>
            <person name="Walter F."/>
            <person name="Albersmeier A."/>
            <person name="Kalinowski J."/>
            <person name="Ruckert C."/>
        </authorList>
    </citation>
    <scope>NUCLEOTIDE SEQUENCE</scope>
    <source>
        <strain evidence="4">JCM 4059</strain>
    </source>
</reference>
<organism evidence="4 5">
    <name type="scientific">Streptomyces mashuensis</name>
    <dbReference type="NCBI Taxonomy" id="33904"/>
    <lineage>
        <taxon>Bacteria</taxon>
        <taxon>Bacillati</taxon>
        <taxon>Actinomycetota</taxon>
        <taxon>Actinomycetes</taxon>
        <taxon>Kitasatosporales</taxon>
        <taxon>Streptomycetaceae</taxon>
        <taxon>Streptomyces</taxon>
    </lineage>
</organism>
<dbReference type="InterPro" id="IPR029903">
    <property type="entry name" value="RmlD-like-bd"/>
</dbReference>
<protein>
    <recommendedName>
        <fullName evidence="2">dTDP-4-dehydrorhamnose reductase</fullName>
        <ecNumber evidence="2">1.1.1.133</ecNumber>
    </recommendedName>
</protein>
<dbReference type="Gene3D" id="3.40.50.720">
    <property type="entry name" value="NAD(P)-binding Rossmann-like Domain"/>
    <property type="match status" value="1"/>
</dbReference>
<gene>
    <name evidence="4" type="primary">rfbD</name>
    <name evidence="4" type="ORF">GCM10010218_37070</name>
</gene>
<keyword evidence="5" id="KW-1185">Reference proteome</keyword>
<evidence type="ECO:0000256" key="1">
    <source>
        <dbReference type="ARBA" id="ARBA00010944"/>
    </source>
</evidence>
<dbReference type="PANTHER" id="PTHR10491:SF4">
    <property type="entry name" value="METHIONINE ADENOSYLTRANSFERASE 2 SUBUNIT BETA"/>
    <property type="match status" value="1"/>
</dbReference>
<dbReference type="Gene3D" id="3.90.25.10">
    <property type="entry name" value="UDP-galactose 4-epimerase, domain 1"/>
    <property type="match status" value="1"/>
</dbReference>
<dbReference type="GO" id="GO:0019305">
    <property type="term" value="P:dTDP-rhamnose biosynthetic process"/>
    <property type="evidence" value="ECO:0007669"/>
    <property type="project" value="TreeGrafter"/>
</dbReference>
<dbReference type="CDD" id="cd05254">
    <property type="entry name" value="dTDP_HR_like_SDR_e"/>
    <property type="match status" value="1"/>
</dbReference>
<reference evidence="4" key="2">
    <citation type="submission" date="2020-09" db="EMBL/GenBank/DDBJ databases">
        <authorList>
            <person name="Sun Q."/>
            <person name="Ohkuma M."/>
        </authorList>
    </citation>
    <scope>NUCLEOTIDE SEQUENCE</scope>
    <source>
        <strain evidence="4">JCM 4059</strain>
    </source>
</reference>
<dbReference type="GO" id="GO:0008831">
    <property type="term" value="F:dTDP-4-dehydrorhamnose reductase activity"/>
    <property type="evidence" value="ECO:0007669"/>
    <property type="project" value="UniProtKB-EC"/>
</dbReference>
<dbReference type="GO" id="GO:0005829">
    <property type="term" value="C:cytosol"/>
    <property type="evidence" value="ECO:0007669"/>
    <property type="project" value="TreeGrafter"/>
</dbReference>
<accession>A0A919B639</accession>
<evidence type="ECO:0000313" key="4">
    <source>
        <dbReference type="EMBL" id="GHF52233.1"/>
    </source>
</evidence>
<comment type="function">
    <text evidence="2">Catalyzes the reduction of dTDP-6-deoxy-L-lyxo-4-hexulose to yield dTDP-L-rhamnose.</text>
</comment>
<dbReference type="SUPFAM" id="SSF51735">
    <property type="entry name" value="NAD(P)-binding Rossmann-fold domains"/>
    <property type="match status" value="1"/>
</dbReference>
<comment type="caution">
    <text evidence="4">The sequence shown here is derived from an EMBL/GenBank/DDBJ whole genome shotgun (WGS) entry which is preliminary data.</text>
</comment>
<comment type="similarity">
    <text evidence="1 2">Belongs to the dTDP-4-dehydrorhamnose reductase family.</text>
</comment>
<dbReference type="PANTHER" id="PTHR10491">
    <property type="entry name" value="DTDP-4-DEHYDRORHAMNOSE REDUCTASE"/>
    <property type="match status" value="1"/>
</dbReference>
<feature type="domain" description="RmlD-like substrate binding" evidence="3">
    <location>
        <begin position="10"/>
        <end position="289"/>
    </location>
</feature>
<keyword evidence="2" id="KW-0560">Oxidoreductase</keyword>
<evidence type="ECO:0000313" key="5">
    <source>
        <dbReference type="Proteomes" id="UP000638313"/>
    </source>
</evidence>
<dbReference type="Proteomes" id="UP000638313">
    <property type="component" value="Unassembled WGS sequence"/>
</dbReference>
<dbReference type="EC" id="1.1.1.133" evidence="2"/>
<dbReference type="InterPro" id="IPR036291">
    <property type="entry name" value="NAD(P)-bd_dom_sf"/>
</dbReference>
<name>A0A919B639_9ACTN</name>
<dbReference type="Pfam" id="PF04321">
    <property type="entry name" value="RmlD_sub_bind"/>
    <property type="match status" value="1"/>
</dbReference>
<comment type="pathway">
    <text evidence="2">Carbohydrate biosynthesis; dTDP-L-rhamnose biosynthesis.</text>
</comment>
<evidence type="ECO:0000256" key="2">
    <source>
        <dbReference type="RuleBase" id="RU364082"/>
    </source>
</evidence>
<dbReference type="NCBIfam" id="TIGR01214">
    <property type="entry name" value="rmlD"/>
    <property type="match status" value="1"/>
</dbReference>
<proteinExistence type="inferred from homology"/>
<keyword evidence="2" id="KW-0521">NADP</keyword>
<sequence>MLPPPNAQWLVVGAAGMLGRDLTACLARRGIGAAPLDRHALDVTDAAATFAAVARHRPAVVVNCAAWTAVDAAEARPGEAMKVNGDGPAHLARACRASGARLLQLSTDYVFAGDARVPYRELDPPDPRTSYGRSKLAGERAVLEILPEAGYVVRTAWLYGAGGRNFVSTMIRLEARQETVTVVDDQHGQPTWSADLAERLVALGTAALRDAAPPGVYHATNTGAATWCGLARETFALLGADPGRVRPTTSEALGRPAPRPGFSVLDQGRWREAGLEPLRDWRRALAAALPALCAAAGRPGPER</sequence>